<keyword evidence="7" id="KW-1185">Reference proteome</keyword>
<dbReference type="PANTHER" id="PTHR30204">
    <property type="entry name" value="REDOX-CYCLING DRUG-SENSING TRANSCRIPTIONAL ACTIVATOR SOXR"/>
    <property type="match status" value="1"/>
</dbReference>
<evidence type="ECO:0000313" key="7">
    <source>
        <dbReference type="Proteomes" id="UP000295063"/>
    </source>
</evidence>
<dbReference type="SMART" id="SM00422">
    <property type="entry name" value="HTH_MERR"/>
    <property type="match status" value="1"/>
</dbReference>
<dbReference type="InterPro" id="IPR009061">
    <property type="entry name" value="DNA-bd_dom_put_sf"/>
</dbReference>
<evidence type="ECO:0000313" key="6">
    <source>
        <dbReference type="EMBL" id="TCL37752.1"/>
    </source>
</evidence>
<gene>
    <name evidence="6" type="ORF">EV210_105188</name>
</gene>
<protein>
    <submittedName>
        <fullName evidence="6">DNA-binding transcriptional MerR regulator</fullName>
    </submittedName>
</protein>
<reference evidence="6 7" key="1">
    <citation type="submission" date="2019-03" db="EMBL/GenBank/DDBJ databases">
        <title>Genomic Encyclopedia of Type Strains, Phase IV (KMG-IV): sequencing the most valuable type-strain genomes for metagenomic binning, comparative biology and taxonomic classification.</title>
        <authorList>
            <person name="Goeker M."/>
        </authorList>
    </citation>
    <scope>NUCLEOTIDE SEQUENCE [LARGE SCALE GENOMIC DNA]</scope>
    <source>
        <strain evidence="6 7">DSM 15969</strain>
    </source>
</reference>
<dbReference type="GO" id="GO:0003700">
    <property type="term" value="F:DNA-binding transcription factor activity"/>
    <property type="evidence" value="ECO:0007669"/>
    <property type="project" value="InterPro"/>
</dbReference>
<dbReference type="SUPFAM" id="SSF46955">
    <property type="entry name" value="Putative DNA-binding domain"/>
    <property type="match status" value="1"/>
</dbReference>
<name>A0A4R1PY88_9FIRM</name>
<dbReference type="EMBL" id="SLUI01000005">
    <property type="protein sequence ID" value="TCL37752.1"/>
    <property type="molecule type" value="Genomic_DNA"/>
</dbReference>
<dbReference type="InterPro" id="IPR047057">
    <property type="entry name" value="MerR_fam"/>
</dbReference>
<evidence type="ECO:0000256" key="3">
    <source>
        <dbReference type="ARBA" id="ARBA00023125"/>
    </source>
</evidence>
<keyword evidence="2" id="KW-0805">Transcription regulation</keyword>
<keyword evidence="4" id="KW-0804">Transcription</keyword>
<dbReference type="PROSITE" id="PS50937">
    <property type="entry name" value="HTH_MERR_2"/>
    <property type="match status" value="1"/>
</dbReference>
<sequence length="265" mass="31059">MRWTIGEVAQLFAISTDTLRYYEKSGLLTAHKDRFNGYRYYSYNDIVLLMDILFLRNMELPVADIRQVITQMDIGDIKNILHENERAIEERIAVLKKLKNMIVQVAAQYQLCEERLGIFSLVAAPDFQYKLLGRQPDDLISMINKYKQEGWGWMNSIRYTLLIPGEELQLSPNFRWVQAGISLDQEHLGLLDDKERQGLTSLQEMDYLYTILATDYVEQENAVLKSMLQYIREKGRKISTPLLGRYMASSHKDHLDYYEVWIGLK</sequence>
<evidence type="ECO:0000256" key="1">
    <source>
        <dbReference type="ARBA" id="ARBA00022491"/>
    </source>
</evidence>
<dbReference type="PANTHER" id="PTHR30204:SF69">
    <property type="entry name" value="MERR-FAMILY TRANSCRIPTIONAL REGULATOR"/>
    <property type="match status" value="1"/>
</dbReference>
<accession>A0A4R1PY88</accession>
<feature type="domain" description="HTH merR-type" evidence="5">
    <location>
        <begin position="1"/>
        <end position="71"/>
    </location>
</feature>
<organism evidence="6 7">
    <name type="scientific">Anaerospora hongkongensis</name>
    <dbReference type="NCBI Taxonomy" id="244830"/>
    <lineage>
        <taxon>Bacteria</taxon>
        <taxon>Bacillati</taxon>
        <taxon>Bacillota</taxon>
        <taxon>Negativicutes</taxon>
        <taxon>Selenomonadales</taxon>
        <taxon>Sporomusaceae</taxon>
        <taxon>Anaerospora</taxon>
    </lineage>
</organism>
<evidence type="ECO:0000256" key="2">
    <source>
        <dbReference type="ARBA" id="ARBA00023015"/>
    </source>
</evidence>
<keyword evidence="3 6" id="KW-0238">DNA-binding</keyword>
<dbReference type="Pfam" id="PF00376">
    <property type="entry name" value="MerR"/>
    <property type="match status" value="1"/>
</dbReference>
<evidence type="ECO:0000259" key="5">
    <source>
        <dbReference type="PROSITE" id="PS50937"/>
    </source>
</evidence>
<dbReference type="GO" id="GO:0003677">
    <property type="term" value="F:DNA binding"/>
    <property type="evidence" value="ECO:0007669"/>
    <property type="project" value="UniProtKB-KW"/>
</dbReference>
<evidence type="ECO:0000256" key="4">
    <source>
        <dbReference type="ARBA" id="ARBA00023163"/>
    </source>
</evidence>
<dbReference type="AlphaFoldDB" id="A0A4R1PY88"/>
<dbReference type="RefSeq" id="WP_243650488.1">
    <property type="nucleotide sequence ID" value="NZ_SLUI01000005.1"/>
</dbReference>
<keyword evidence="1" id="KW-0678">Repressor</keyword>
<dbReference type="Proteomes" id="UP000295063">
    <property type="component" value="Unassembled WGS sequence"/>
</dbReference>
<dbReference type="Gene3D" id="1.10.1660.10">
    <property type="match status" value="1"/>
</dbReference>
<comment type="caution">
    <text evidence="6">The sequence shown here is derived from an EMBL/GenBank/DDBJ whole genome shotgun (WGS) entry which is preliminary data.</text>
</comment>
<proteinExistence type="predicted"/>
<dbReference type="InterPro" id="IPR000551">
    <property type="entry name" value="MerR-type_HTH_dom"/>
</dbReference>